<accession>A0A1L8WPI3</accession>
<keyword evidence="1" id="KW-0732">Signal</keyword>
<comment type="caution">
    <text evidence="2">The sequence shown here is derived from an EMBL/GenBank/DDBJ whole genome shotgun (WGS) entry which is preliminary data.</text>
</comment>
<proteinExistence type="predicted"/>
<dbReference type="AlphaFoldDB" id="A0A1L8WPI3"/>
<dbReference type="Proteomes" id="UP000182152">
    <property type="component" value="Unassembled WGS sequence"/>
</dbReference>
<protein>
    <submittedName>
        <fullName evidence="2">Uncharacterized protein</fullName>
    </submittedName>
</protein>
<evidence type="ECO:0000313" key="3">
    <source>
        <dbReference type="Proteomes" id="UP000182152"/>
    </source>
</evidence>
<name>A0A1L8WPI3_9ENTE</name>
<organism evidence="2 3">
    <name type="scientific">Enterococcus ratti</name>
    <dbReference type="NCBI Taxonomy" id="150033"/>
    <lineage>
        <taxon>Bacteria</taxon>
        <taxon>Bacillati</taxon>
        <taxon>Bacillota</taxon>
        <taxon>Bacilli</taxon>
        <taxon>Lactobacillales</taxon>
        <taxon>Enterococcaceae</taxon>
        <taxon>Enterococcus</taxon>
    </lineage>
</organism>
<reference evidence="2 3" key="1">
    <citation type="submission" date="2014-12" db="EMBL/GenBank/DDBJ databases">
        <title>Draft genome sequences of 29 type strains of Enterococci.</title>
        <authorList>
            <person name="Zhong Z."/>
            <person name="Sun Z."/>
            <person name="Liu W."/>
            <person name="Zhang W."/>
            <person name="Zhang H."/>
        </authorList>
    </citation>
    <scope>NUCLEOTIDE SEQUENCE [LARGE SCALE GENOMIC DNA]</scope>
    <source>
        <strain evidence="2 3">DSM 15687</strain>
    </source>
</reference>
<evidence type="ECO:0000313" key="2">
    <source>
        <dbReference type="EMBL" id="OJG82929.1"/>
    </source>
</evidence>
<evidence type="ECO:0000256" key="1">
    <source>
        <dbReference type="SAM" id="SignalP"/>
    </source>
</evidence>
<dbReference type="RefSeq" id="WP_071854972.1">
    <property type="nucleotide sequence ID" value="NZ_JBCLRY010000002.1"/>
</dbReference>
<gene>
    <name evidence="2" type="ORF">RV14_GL001931</name>
</gene>
<dbReference type="EMBL" id="JXLB01000006">
    <property type="protein sequence ID" value="OJG82929.1"/>
    <property type="molecule type" value="Genomic_DNA"/>
</dbReference>
<feature type="chain" id="PRO_5038543671" evidence="1">
    <location>
        <begin position="22"/>
        <end position="235"/>
    </location>
</feature>
<feature type="signal peptide" evidence="1">
    <location>
        <begin position="1"/>
        <end position="21"/>
    </location>
</feature>
<sequence>MKKIFSIILVSSTLLSGAAMGGNAVFAEQASQKISAAKVSHSLEFEQIKEAISEFYYVENNQKMLNNRVMQSKIDDLLNQVNQLADPLEKQLLTKELKEIESRVYEMRLATEDGEVIAQVSVIVNDNSLDVYTRTFRNTLWKNPNQAYGKISIKEKNGSRTRAIFNKTYEVGNYVTSVKKLKRTGKDATIVISADRAALQVNKTIKLPNTTTGTYEFKINDQEKSVYLNSFIPNA</sequence>
<keyword evidence="3" id="KW-1185">Reference proteome</keyword>